<gene>
    <name evidence="8" type="primary">ald</name>
    <name evidence="8" type="ORF">HMPREF0281_01251</name>
</gene>
<comment type="catalytic activity">
    <reaction evidence="5">
        <text>L-alanine + NAD(+) + H2O = pyruvate + NH4(+) + NADH + H(+)</text>
        <dbReference type="Rhea" id="RHEA:18405"/>
        <dbReference type="ChEBI" id="CHEBI:15361"/>
        <dbReference type="ChEBI" id="CHEBI:15377"/>
        <dbReference type="ChEBI" id="CHEBI:15378"/>
        <dbReference type="ChEBI" id="CHEBI:28938"/>
        <dbReference type="ChEBI" id="CHEBI:57540"/>
        <dbReference type="ChEBI" id="CHEBI:57945"/>
        <dbReference type="ChEBI" id="CHEBI:57972"/>
        <dbReference type="EC" id="1.4.1.1"/>
    </reaction>
</comment>
<dbReference type="InterPro" id="IPR008141">
    <property type="entry name" value="Ala_DH"/>
</dbReference>
<dbReference type="PANTHER" id="PTHR42795:SF1">
    <property type="entry name" value="ALANINE DEHYDROGENASE"/>
    <property type="match status" value="1"/>
</dbReference>
<dbReference type="SUPFAM" id="SSF52283">
    <property type="entry name" value="Formate/glycerate dehydrogenase catalytic domain-like"/>
    <property type="match status" value="1"/>
</dbReference>
<organism evidence="8 9">
    <name type="scientific">Corynebacterium ammoniagenes DSM 20306</name>
    <dbReference type="NCBI Taxonomy" id="649754"/>
    <lineage>
        <taxon>Bacteria</taxon>
        <taxon>Bacillati</taxon>
        <taxon>Actinomycetota</taxon>
        <taxon>Actinomycetes</taxon>
        <taxon>Mycobacteriales</taxon>
        <taxon>Corynebacteriaceae</taxon>
        <taxon>Corynebacterium</taxon>
    </lineage>
</organism>
<evidence type="ECO:0000256" key="5">
    <source>
        <dbReference type="PIRNR" id="PIRNR000183"/>
    </source>
</evidence>
<dbReference type="NCBIfam" id="TIGR00518">
    <property type="entry name" value="alaDH"/>
    <property type="match status" value="1"/>
</dbReference>
<evidence type="ECO:0000259" key="6">
    <source>
        <dbReference type="SMART" id="SM01002"/>
    </source>
</evidence>
<dbReference type="Proteomes" id="UP000006015">
    <property type="component" value="Unassembled WGS sequence"/>
</dbReference>
<protein>
    <recommendedName>
        <fullName evidence="3 5">Alanine dehydrogenase</fullName>
        <ecNumber evidence="3 5">1.4.1.1</ecNumber>
    </recommendedName>
</protein>
<comment type="pathway">
    <text evidence="1 5">Amino-acid degradation; L-alanine degradation via dehydrogenase pathway; NH(3) and pyruvate from L-alanine: step 1/1.</text>
</comment>
<dbReference type="PIRSF" id="PIRSF000183">
    <property type="entry name" value="Alanine_dh"/>
    <property type="match status" value="1"/>
</dbReference>
<keyword evidence="5" id="KW-0520">NAD</keyword>
<comment type="function">
    <text evidence="5">Catalyzes the reversible reductive amination of pyruvate to L-alanine.</text>
</comment>
<evidence type="ECO:0000313" key="9">
    <source>
        <dbReference type="Proteomes" id="UP000006015"/>
    </source>
</evidence>
<evidence type="ECO:0000256" key="4">
    <source>
        <dbReference type="ARBA" id="ARBA00023002"/>
    </source>
</evidence>
<comment type="caution">
    <text evidence="8">The sequence shown here is derived from an EMBL/GenBank/DDBJ whole genome shotgun (WGS) entry which is preliminary data.</text>
</comment>
<evidence type="ECO:0000256" key="3">
    <source>
        <dbReference type="ARBA" id="ARBA00012897"/>
    </source>
</evidence>
<keyword evidence="4 5" id="KW-0560">Oxidoreductase</keyword>
<evidence type="ECO:0000259" key="7">
    <source>
        <dbReference type="SMART" id="SM01003"/>
    </source>
</evidence>
<feature type="domain" description="Alanine dehydrogenase/pyridine nucleotide transhydrogenase NAD(H)-binding" evidence="6">
    <location>
        <begin position="162"/>
        <end position="310"/>
    </location>
</feature>
<dbReference type="EMBL" id="ADNS01000009">
    <property type="protein sequence ID" value="EFG81475.1"/>
    <property type="molecule type" value="Genomic_DNA"/>
</dbReference>
<dbReference type="Gene3D" id="3.40.50.720">
    <property type="entry name" value="NAD(P)-binding Rossmann-like Domain"/>
    <property type="match status" value="2"/>
</dbReference>
<dbReference type="PANTHER" id="PTHR42795">
    <property type="entry name" value="ALANINE DEHYDROGENASE"/>
    <property type="match status" value="1"/>
</dbReference>
<evidence type="ECO:0000256" key="1">
    <source>
        <dbReference type="ARBA" id="ARBA00005206"/>
    </source>
</evidence>
<dbReference type="SUPFAM" id="SSF51735">
    <property type="entry name" value="NAD(P)-binding Rossmann-fold domains"/>
    <property type="match status" value="1"/>
</dbReference>
<evidence type="ECO:0000313" key="8">
    <source>
        <dbReference type="EMBL" id="EFG81475.1"/>
    </source>
</evidence>
<comment type="similarity">
    <text evidence="2 5">Belongs to the AlaDH/PNT family.</text>
</comment>
<dbReference type="SMART" id="SM01002">
    <property type="entry name" value="AlaDh_PNT_C"/>
    <property type="match status" value="1"/>
</dbReference>
<dbReference type="InterPro" id="IPR036291">
    <property type="entry name" value="NAD(P)-bd_dom_sf"/>
</dbReference>
<dbReference type="Pfam" id="PF05222">
    <property type="entry name" value="AlaDh_PNT_N"/>
    <property type="match status" value="1"/>
</dbReference>
<dbReference type="GO" id="GO:0000286">
    <property type="term" value="F:alanine dehydrogenase activity"/>
    <property type="evidence" value="ECO:0007669"/>
    <property type="project" value="UniProtKB-EC"/>
</dbReference>
<evidence type="ECO:0000256" key="2">
    <source>
        <dbReference type="ARBA" id="ARBA00005689"/>
    </source>
</evidence>
<reference evidence="8 9" key="1">
    <citation type="submission" date="2010-04" db="EMBL/GenBank/DDBJ databases">
        <authorList>
            <person name="Weinstock G."/>
            <person name="Sodergren E."/>
            <person name="Clifton S."/>
            <person name="Fulton L."/>
            <person name="Fulton B."/>
            <person name="Courtney L."/>
            <person name="Fronick C."/>
            <person name="Harrison M."/>
            <person name="Strong C."/>
            <person name="Farmer C."/>
            <person name="Delahaunty K."/>
            <person name="Markovic C."/>
            <person name="Hall O."/>
            <person name="Minx P."/>
            <person name="Tomlinson C."/>
            <person name="Mitreva M."/>
            <person name="Hou S."/>
            <person name="Wollam A."/>
            <person name="Pepin K.H."/>
            <person name="Johnson M."/>
            <person name="Bhonagiri V."/>
            <person name="Zhang X."/>
            <person name="Suruliraj S."/>
            <person name="Warren W."/>
            <person name="Chinwalla A."/>
            <person name="Mardis E.R."/>
            <person name="Wilson R.K."/>
        </authorList>
    </citation>
    <scope>NUCLEOTIDE SEQUENCE [LARGE SCALE GENOMIC DNA]</scope>
    <source>
        <strain evidence="8 9">DSM 20306</strain>
    </source>
</reference>
<dbReference type="Pfam" id="PF01262">
    <property type="entry name" value="AlaDh_PNT_C"/>
    <property type="match status" value="1"/>
</dbReference>
<sequence>MIENKLLLVERHDMRIGIPAEIMNRESRVAATPASVSSLVQDGHEVFFQAGAGAGANFYDEEYQQAGANVVDSAQEAWESADLILKIKEPLEEEYKYLHKDLVLFTYLHLAASKSLTQALMDSGCTALAYETVTDKNGGLPLLTPMSQVAGRLAVIEGSYHLKSTEGGRGVLLPGVPGTKPARVVVIGGGQVGASAVAMAAGLHAEVTVLDLDPQVLQHIDEQYQGRVRTQISDPVTIAEELLEADLVIGAVLIPGAAAPKLVTEDMVKDMKPGAVLVDVAIDQGGCFENSQKTSHDDPTFNLHGKVFYCVANMPGAVANTSTRALTTATLRYVREIAAKGVDEAFERIPGLRNGLMTRDGELHSEPVRQALNL</sequence>
<feature type="domain" description="Alanine dehydrogenase/pyridine nucleotide transhydrogenase N-terminal" evidence="7">
    <location>
        <begin position="17"/>
        <end position="150"/>
    </location>
</feature>
<dbReference type="InterPro" id="IPR007886">
    <property type="entry name" value="AlaDH/PNT_N"/>
</dbReference>
<name>A0ABN0AFC4_CORAM</name>
<dbReference type="SMART" id="SM01003">
    <property type="entry name" value="AlaDh_PNT_N"/>
    <property type="match status" value="1"/>
</dbReference>
<dbReference type="CDD" id="cd05305">
    <property type="entry name" value="L-AlaDH"/>
    <property type="match status" value="1"/>
</dbReference>
<keyword evidence="9" id="KW-1185">Reference proteome</keyword>
<dbReference type="EC" id="1.4.1.1" evidence="3 5"/>
<accession>A0ABN0AFC4</accession>
<dbReference type="InterPro" id="IPR007698">
    <property type="entry name" value="AlaDH/PNT_NAD(H)-bd"/>
</dbReference>
<proteinExistence type="inferred from homology"/>